<dbReference type="InterPro" id="IPR019581">
    <property type="entry name" value="Prp8_U5-snRNA-bd"/>
</dbReference>
<keyword evidence="12" id="KW-1185">Reference proteome</keyword>
<dbReference type="OrthoDB" id="1931567at2759"/>
<evidence type="ECO:0000256" key="5">
    <source>
        <dbReference type="ARBA" id="ARBA00022884"/>
    </source>
</evidence>
<dbReference type="InterPro" id="IPR019582">
    <property type="entry name" value="RRM_spliceosomal_PrP8"/>
</dbReference>
<dbReference type="Gene3D" id="2.170.16.10">
    <property type="entry name" value="Hedgehog/Intein (Hint) domain"/>
    <property type="match status" value="5"/>
</dbReference>
<reference evidence="11" key="1">
    <citation type="submission" date="2022-07" db="EMBL/GenBank/DDBJ databases">
        <title>Phylogenomic reconstructions and comparative analyses of Kickxellomycotina fungi.</title>
        <authorList>
            <person name="Reynolds N.K."/>
            <person name="Stajich J.E."/>
            <person name="Barry K."/>
            <person name="Grigoriev I.V."/>
            <person name="Crous P."/>
            <person name="Smith M.E."/>
        </authorList>
    </citation>
    <scope>NUCLEOTIDE SEQUENCE</scope>
    <source>
        <strain evidence="11">CBS 109367</strain>
    </source>
</reference>
<dbReference type="SUPFAM" id="SSF51294">
    <property type="entry name" value="Hedgehog/intein (Hint) domain"/>
    <property type="match status" value="4"/>
</dbReference>
<dbReference type="Gene3D" id="3.90.1570.40">
    <property type="match status" value="1"/>
</dbReference>
<evidence type="ECO:0000256" key="9">
    <source>
        <dbReference type="SAM" id="MobiDB-lite"/>
    </source>
</evidence>
<comment type="subcellular location">
    <subcellularLocation>
        <location evidence="1">Nucleus</location>
    </subcellularLocation>
</comment>
<dbReference type="InterPro" id="IPR012591">
    <property type="entry name" value="PRO8NT"/>
</dbReference>
<dbReference type="CDD" id="cd00081">
    <property type="entry name" value="Hint"/>
    <property type="match status" value="1"/>
</dbReference>
<dbReference type="InterPro" id="IPR042516">
    <property type="entry name" value="Prp8_U5-snRNA-bd_sf"/>
</dbReference>
<feature type="region of interest" description="Disordered" evidence="9">
    <location>
        <begin position="1"/>
        <end position="50"/>
    </location>
</feature>
<dbReference type="Gene3D" id="1.20.80.40">
    <property type="match status" value="1"/>
</dbReference>
<dbReference type="InterPro" id="IPR021983">
    <property type="entry name" value="PRP8_domainIV"/>
</dbReference>
<evidence type="ECO:0000256" key="2">
    <source>
        <dbReference type="ARBA" id="ARBA00022664"/>
    </source>
</evidence>
<dbReference type="PROSITE" id="PS50249">
    <property type="entry name" value="MPN"/>
    <property type="match status" value="1"/>
</dbReference>
<dbReference type="GO" id="GO:0000244">
    <property type="term" value="P:spliceosomal tri-snRNP complex assembly"/>
    <property type="evidence" value="ECO:0007669"/>
    <property type="project" value="TreeGrafter"/>
</dbReference>
<dbReference type="PROSITE" id="PS50817">
    <property type="entry name" value="INTEIN_N_TER"/>
    <property type="match status" value="1"/>
</dbReference>
<dbReference type="InterPro" id="IPR012984">
    <property type="entry name" value="PROCT"/>
</dbReference>
<dbReference type="SUPFAM" id="SSF55608">
    <property type="entry name" value="Homing endonucleases"/>
    <property type="match status" value="1"/>
</dbReference>
<keyword evidence="3" id="KW-0747">Spliceosome</keyword>
<dbReference type="GO" id="GO:0005682">
    <property type="term" value="C:U5 snRNP"/>
    <property type="evidence" value="ECO:0007669"/>
    <property type="project" value="TreeGrafter"/>
</dbReference>
<proteinExistence type="predicted"/>
<dbReference type="InterPro" id="IPR019580">
    <property type="entry name" value="Prp8_U6-snRNA-bd"/>
</dbReference>
<dbReference type="Gene3D" id="3.40.140.10">
    <property type="entry name" value="Cytidine Deaminase, domain 2"/>
    <property type="match status" value="1"/>
</dbReference>
<dbReference type="PRINTS" id="PR00379">
    <property type="entry name" value="INTEIN"/>
</dbReference>
<organism evidence="11 12">
    <name type="scientific">Coemansia spiralis</name>
    <dbReference type="NCBI Taxonomy" id="417178"/>
    <lineage>
        <taxon>Eukaryota</taxon>
        <taxon>Fungi</taxon>
        <taxon>Fungi incertae sedis</taxon>
        <taxon>Zoopagomycota</taxon>
        <taxon>Kickxellomycotina</taxon>
        <taxon>Kickxellomycetes</taxon>
        <taxon>Kickxellales</taxon>
        <taxon>Kickxellaceae</taxon>
        <taxon>Coemansia</taxon>
    </lineage>
</organism>
<dbReference type="InterPro" id="IPR006141">
    <property type="entry name" value="Intein_N"/>
</dbReference>
<protein>
    <submittedName>
        <fullName evidence="11">Pre-mRNA-processing-splicing factor 8</fullName>
    </submittedName>
</protein>
<dbReference type="PROSITE" id="PS50818">
    <property type="entry name" value="INTEIN_C_TER"/>
    <property type="match status" value="1"/>
</dbReference>
<dbReference type="SMART" id="SM00305">
    <property type="entry name" value="HintC"/>
    <property type="match status" value="1"/>
</dbReference>
<dbReference type="InterPro" id="IPR037518">
    <property type="entry name" value="MPN"/>
</dbReference>
<keyword evidence="2" id="KW-0507">mRNA processing</keyword>
<dbReference type="GO" id="GO:0071013">
    <property type="term" value="C:catalytic step 2 spliceosome"/>
    <property type="evidence" value="ECO:0007669"/>
    <property type="project" value="TreeGrafter"/>
</dbReference>
<dbReference type="InterPro" id="IPR027652">
    <property type="entry name" value="PRP8"/>
</dbReference>
<dbReference type="CDD" id="cd08056">
    <property type="entry name" value="MPN_PRP8"/>
    <property type="match status" value="1"/>
</dbReference>
<dbReference type="Pfam" id="PF08083">
    <property type="entry name" value="PROCN"/>
    <property type="match status" value="4"/>
</dbReference>
<dbReference type="PANTHER" id="PTHR11140:SF0">
    <property type="entry name" value="PRE-MRNA-PROCESSING-SPLICING FACTOR 8"/>
    <property type="match status" value="1"/>
</dbReference>
<dbReference type="NCBIfam" id="TIGR01443">
    <property type="entry name" value="intein_Cterm"/>
    <property type="match status" value="1"/>
</dbReference>
<evidence type="ECO:0000256" key="4">
    <source>
        <dbReference type="ARBA" id="ARBA00022813"/>
    </source>
</evidence>
<name>A0A9W8L239_9FUNG</name>
<dbReference type="GO" id="GO:0030619">
    <property type="term" value="F:U1 snRNA binding"/>
    <property type="evidence" value="ECO:0007669"/>
    <property type="project" value="TreeGrafter"/>
</dbReference>
<dbReference type="CDD" id="cd13838">
    <property type="entry name" value="RNase_H_like_Prp8_IV"/>
    <property type="match status" value="1"/>
</dbReference>
<gene>
    <name evidence="11" type="primary">PRPF8</name>
    <name evidence="11" type="ORF">IWW39_005080</name>
</gene>
<evidence type="ECO:0000256" key="8">
    <source>
        <dbReference type="ARBA" id="ARBA00023242"/>
    </source>
</evidence>
<dbReference type="FunFam" id="3.30.43.40:FF:000001">
    <property type="entry name" value="Pre-mRNA-processing-splicing factor 8"/>
    <property type="match status" value="1"/>
</dbReference>
<dbReference type="Gene3D" id="3.30.43.40">
    <property type="entry name" value="Pre-mRNA-processing-splicing factor 8, U5-snRNA-binding domain"/>
    <property type="match status" value="1"/>
</dbReference>
<dbReference type="Pfam" id="PF08082">
    <property type="entry name" value="PRO8NT"/>
    <property type="match status" value="1"/>
</dbReference>
<dbReference type="GO" id="GO:0017070">
    <property type="term" value="F:U6 snRNA binding"/>
    <property type="evidence" value="ECO:0007669"/>
    <property type="project" value="InterPro"/>
</dbReference>
<dbReference type="SMART" id="SM00232">
    <property type="entry name" value="JAB_MPN"/>
    <property type="match status" value="1"/>
</dbReference>
<comment type="caution">
    <text evidence="11">The sequence shown here is derived from an EMBL/GenBank/DDBJ whole genome shotgun (WGS) entry which is preliminary data.</text>
</comment>
<dbReference type="Pfam" id="PF10597">
    <property type="entry name" value="U5_2-snRNA_bdg"/>
    <property type="match status" value="2"/>
</dbReference>
<dbReference type="Gene3D" id="3.10.28.10">
    <property type="entry name" value="Homing endonucleases"/>
    <property type="match status" value="2"/>
</dbReference>
<dbReference type="Gene3D" id="3.30.420.230">
    <property type="match status" value="2"/>
</dbReference>
<evidence type="ECO:0000259" key="10">
    <source>
        <dbReference type="PROSITE" id="PS50249"/>
    </source>
</evidence>
<feature type="domain" description="MPN" evidence="10">
    <location>
        <begin position="4929"/>
        <end position="5065"/>
    </location>
</feature>
<dbReference type="EMBL" id="JANBTX010000230">
    <property type="protein sequence ID" value="KAJ2684152.1"/>
    <property type="molecule type" value="Genomic_DNA"/>
</dbReference>
<dbReference type="Pfam" id="PF01398">
    <property type="entry name" value="JAB"/>
    <property type="match status" value="1"/>
</dbReference>
<dbReference type="FunFam" id="3.90.1570.40:FF:000001">
    <property type="entry name" value="Pre-mRNA-processing-splicing factor 8"/>
    <property type="match status" value="1"/>
</dbReference>
<dbReference type="PANTHER" id="PTHR11140">
    <property type="entry name" value="PRE-MRNA SPLICING FACTOR PRP8"/>
    <property type="match status" value="1"/>
</dbReference>
<dbReference type="InterPro" id="IPR006142">
    <property type="entry name" value="INTEIN"/>
</dbReference>
<evidence type="ECO:0000256" key="6">
    <source>
        <dbReference type="ARBA" id="ARBA00023000"/>
    </source>
</evidence>
<dbReference type="GO" id="GO:0030623">
    <property type="term" value="F:U5 snRNA binding"/>
    <property type="evidence" value="ECO:0007669"/>
    <property type="project" value="InterPro"/>
</dbReference>
<dbReference type="InterPro" id="IPR003586">
    <property type="entry name" value="Hint_dom_C"/>
</dbReference>
<dbReference type="Proteomes" id="UP001151516">
    <property type="component" value="Unassembled WGS sequence"/>
</dbReference>
<evidence type="ECO:0000256" key="3">
    <source>
        <dbReference type="ARBA" id="ARBA00022728"/>
    </source>
</evidence>
<sequence>MTGPSMNSSRRERDGNGRQQQQQRAEPEQPRLTPLDPQFVPSEPAQAEMDKKALEWRKLSSQRYDTKRRMGFAEQEKCDMPPEHLRKIIKDHGDMSARKYRHDKRVYLGALKYVPHAVLKLLENMPMPWEQARDVPVLYHVTGAITFVNEIPWVIEPVYMAQWGTMWIMMRREKRDRKHFKRMRFPPFDDEEPPLDFGDNLLDVEPLEAIQMELDEDDDAAVLDWFYDSKPLADEDEEDIEKSAVGRRVNGTSYRKWRLDLPVMANLHRLSSQLLSDLIDPNFFYLFDLNSFITAKCLNMAIPGGPKFEPMYRDINPADEDWNEFNDINKIIIRQPVRTEYKVAFPHLYNSLPRKVRVAPYHTPAVQYVRPDDPDLPAFYFDPVINPISSRSLVSQFKDDARQVEDEIFGDQDEDTDFVLPLGASAFLEDLPLETDNTANGIALYWAPHPFSARSGRTRRAMDVPLVKDWYMEHCPQGLPVKVRVSYQKLLKNYVLNAIHSSPPRAQRKKYLFRQFKATKFFQSTEIDWVEAGLQVCRQGHNMLNLLIHRKRLNYLHLDYNFNLKPVKTLTTKERKKSRFGNAFHLCVAAGTPVSLGNGLAVPIERVRGGEALQCVAPEGDKDRGKVLGSKSIQLSGRAGSDAFQVHASPQTCLRITGIDGTSLVVTPSHPVLAVHGHIGATIEDAAYVPAGELTKEHSLVCSALWSVTDSPVCDGDSEYQLLSWDLQHDRSHILAFARLLGSFMSSGVAGVNSSQLRFSHGADADQAVADVALIAGVHAQVRIGRGPVNLSAPGMHFVLDLPETVDWMFASVGCARDSSLVCSRSVPPAIRQAPVSVQREYLAVWWGGCIAASESTSTALGNEPASYIAADSKSSDLLYDSVQWMQRTLLESFGVETVFVDDSKVPAIEGCYAAGLRLLPASFMPFVEKVGVRYCHRLQTGFDLLRRWHGYVGQPSDGATRLGFEEFSQLVRLPSKSTVHIDNWQAARETAVLIPIARVDEEAEKRLVYDISVPDHENFVAGTVVVHNCREILRLTKLIVDSHVQYRLGNVDAFQLADGLQYLFAHVGQLTGMYRYKYRLMRQIRACKDLKHLIYYRFNCFPEDHQILTENGWMFLLDVQRHFERHAKLGIACYDEGRLMYRDITADKVTVAEGTHDLIHIAENAEIRRNNVDLVVTSGHRMWVRAGSSVQLEAAAGDEQQLPSAYDSSAYKVLSAAEVYELRNTIGPHALVQLEANCPLGVVETETSELPLSVLGLQSDDEVSAFLELYGYWLGNGSLDMDSQAVTFEPAMARGRDYLDALFARLQRVLPSIENVSSGCTQGRRYAVNSSAWFEYLAAEYGSNCVDPKSVALSSSNSDLHSHKWFFEWVLRGCAKEQLRLILRGLRMADEDEATPLDSPLASGQVGTSSIRFRDELQRVCLNAGFSCHWALSHPKGGIDAANEQGQATISQHEHWVVSWSDDSSARPLLTVEKEFSQEQRHCKVWCVTVPTQQQLIIVRRVQEERDGVILSASRPVVIGNTGPVGKGPGVGFWAPGWRVWLFFLRGIVPLLERWLGNLLARQFEGRNSKGVVKSLTKQRVDSHYDLELRAAVMHDILDMMPEGIRGNKSKVILQHLSEAWKCLSPNTEVIMANGAIVKAKDIAVGNKVLGHDGAALTVTDTMVGQDDVYRVTFPPFSSAPTTDEKWSFVEDNFECNSRHTLVLVSPQLDVVNVYDLSESCAFEVRYADLLSCKPIAGGPTAVLGCTSRTFSYPVAGVSPSEDAASMCTDGVYSSLTDAKGAANKFAADLRARGRLTWKVEAAQYVAWANMYPEEADKMRMFRPCEPIAFPLAPSVNVLDVVKNTLHKAKPGVTECDIAYLMGLHMADGQDSSMTFFVGLDEMRIVDFLEDIAPKLDTNFSKTQHATEEMWIVCLSRTSGMGHGNNLRDIFDIFGYASKGSVDGNTVSNFLSQSIAFRRSFLAGFIDGDGNEKKCKHCQASYAYLVAQGAGSDHTIGHDEIGKLVQKVARSLGLICNLYSYSNAASAVTTSAGARWSASITGDSVHLIPCKERPIGPHSCKDSTRYLGVVDFHIRKRSQPGPYCGFTLDESPLFLLGSFVVTHNCYKANIPWQVPGMPKPIENMILRYVKSKADWWTSVAHYNRERIRRGATVDKAIARRNCGRLTRLWLKAEQERQRNYLKDGPYVSADEGVTIYVTAVHWLESRRFSPIPFPPLSYKHDPKLLILALERLRESYSVQGHLNSSQREELGLIEQAFDEPHSALARIKRLLLTQRAFKEVGIEFMDMYSHLIPVFDIEPLEKITDAYLDQYLWYEADKRRLWAPWVKPADSEPAPLLVYKWCQGVNNLDGAWNTDDGECTVMLEAKLSRVFEKIDLTLLNRLLRLILDHNLADYMTAKNNVVISFKDMNHVNSYGLIRGLQFAPFIFQYYGMIIDILILGLQRASEIAGAPSMPNDFLQFKDVETERRHPIRMYMRYIDRVYMLLRFDDQDDSRELIQRFLTENPDPNNENVVGYNNKRCWPRDSRMRLMKHDVNLGRAVFWDIKNRLPRSVTTIEWDDEASFVSVYSRDNPNLLFDMAGFEVRILPKCRQLAEGTAAQDGSWALIDDRSKERTATAFLRVDDASIQRFNNRIRQILMSSGSTTFTKIANKFNTALIGLMTYYREAVVHTREMLDLLVKAETKIQARIMLGLNSKDSNRMPPVIFYCYGAGFRVRMADGSTKAIEDISVGDQVLGADGLARDIAHTMSGSAPLYSVSLAKPKAKCDDNHIPLDYNAPVVRTASSISVQSICSGISSESIDLTQGVADADELLFSDSFLCNEKHRLVIRVSTQGEMREKASRMAQSQWSDVGSFVVEFVALKLDEELGFERPYVTKQVFEYNTNFFGLAENGKALALREATAHMEKMRALAVSAGASPDCVYVWHDKQKAAYRVMSSRYPESLPPPCRSMCYGCVPVTASNLVFNSKDEARAAAQAACPKNDHVTWTVGVDDYLEYVRRVDALGEKPVPCMMAYSGKVCAWVPKVGTDGSAGGYRSLSKLLADASDSSMSQLVDLEQLAWALGCWLCGGDAFGSCGSTLVPGIAESVVLHWTKTVAADISLSNGQQVSAFATLLGGLGLASSREVSVETRDLLVAESPATRFALLAGMLDVCGKMASDGRVVIAQTLDNESSLRLAYEVARSLGLETITRKNATHGFVMVRGDFAALPSVTSVCLGTSSSGRSLSDSEASNLSQHVGCFEVSPRPVTTGEYYGFQVAEGQSPLFCHADFVVGSNCPKELGGLGMLSMGHVLIPQSDLRWFKQTDTGISHFRAGMSHEDGQMIPNLFRYILPWESEFVDSQRVWAEYALKRQEANAQNRRLTLEDLEDSWDRGIPRINTLFSKDRHTLAYDKGWRIRTEWKQYQLPKANPFWWTHAKHDGKLWQLNNYRTDMIQALGGVECILEHSLFRGTYYPTWEGLFWQQQSTSFSGAMGQRQLTNAQRSGLNQIPNRRFTMWWSPTINRCFKPDTKVFMSSGEVREIKDIRAGDYVLGPDSKPRLVDSVHSGTDTMYEVCEWRPDDQTPKPADAGHVSFVCNSHHILRLLTYMTVCVLKPDGEDAGSPCVEFTALTPTAVAGGETVKMVTWAKKLFALSDYGNSEALAQEAAWAFAGSIDRVPIAWELEARFYEHVDDDIKRHTYQQRAPILLGSGHFASLCAELGLPVRLLNEIAFLVGLWISSGDPRAPIIYLPYLKLDVVRHVLQICEEVGLRVSEEPEAGYPDVGGAEPIYILNDVRGTRSNKFWDLIRKLGLGTSDSPSVPEFFATDHIEIREHLLAGLIGFDRCVPGPASRALLDSLYDVSRGSARYADYRTEMGQYMDVRLSDVSGAFVPGLLAIARSLGVQCNVKSQADGCLVLTFAPSSAMTNVLALEVSYLDYIRPPAAVHRFPSEYKFEVTKYGSEQGEYVGLSLAESSDRLFVLANNTIVHNSNVYVGFQVQLDLTGIFMHGKLPTLKISYVSLFRSHAWQKSHESLILDLCQVLDNELEPLQIETVQKEAIHPRKSYKMSSSAADITCFASYKWPVSAPSLLTDASDRMDAGTTQKYWIDVQLRWGDYDSHDIERYARAKFLDYTTDSMSLYPSPTGIIVGVDLAYNMYSAYGNWVPGMKPLMQQAMAKIMKASPALYVIRERIRKALQLFSSEPTESYLNSTNYAELFSHQTCWFVDDTNVYRVTVQKTFEGNLTCFPVEDHQLLTEFGFWSLSQVQAHFQNHATLRMACYVDGVLEYHPITVDDITVDEGTHDLVEMAGSTGTRPEDTDDVSLMPTANHRMLLRVGATVSEREWAPSDDKAAPAFEVHMAGSVLDRGSSDESVAAQFIARFAGGAATAVCADELPFVEALGLQTDDEVDTFLQLYGFWVGSGGLSDSGVDEVMLKSMTSDSHGYLDALFAKLRHVLPMASAPASGGVHVAHIQDAAQPPYRKYCIGDLQWFAYFKGEHNCTYSGGEWFWDWVWQRLDMRQLRLVIGGLCAASGSIETGSICTSSLRFRDELQRLLLHAGYSAVFRLAPSNLSSATQPQWTVYFTEQAQQAEPMFNVSKSFRGVAQQSGAVWCVSVPAKGQFIMVRRVLEADDSGQVLSASRPVVVGNTKPINGAMTILNPRTGQCFIKVIHSSVWAGQKRLGQLAKWKTAEETVALVRSLPVEEQPNQLIVSRKGMLDPLEVTMLDFPNITIRGSEMQLPLQALLKIEKIGDMILKATEPKMSMWSCYDNWLATVSPYTAFSRLVLILRALHINNERAKIVLRPDKSTVTEPHHLWPTLTDEQWIKVENQLKDLILADYGKKNNVNVASLTASEIRDVILGMEIQAPSQQRQQIAEIEKQAREQTQLTAVTTKTQNVHGDEIVVTTTSNYESQAFKSKTEWRQRAIAAQNLPLRTKHLYVTSDDISDTAHTYVLPKNLLKQFIAIADPRTQIAGYLYGVSPAGNDQVKEVHSIVLVPQWATHLQVHLPDRMPSHEYLRDLEPLGWIHTMPNELSHLSPQDVTIHSRILARTADKAKMRWDGERTVVMTCAFTPGSCSLTAYKLTPVGFEWGRENMDMTSSSPDGFSPACFERVQMLLSDRFMGFFMVPEDDGVWNFNFMGSMHRADMTYGLQLDVPRDFYDAMHRPSHFMTFGALENANAAVDEADVEDELA</sequence>
<keyword evidence="8" id="KW-0539">Nucleus</keyword>
<dbReference type="FunFam" id="3.40.140.10:FF:000002">
    <property type="entry name" value="Pre-mRNA-processing-splicing factor 8"/>
    <property type="match status" value="1"/>
</dbReference>
<dbReference type="FunFam" id="1.20.80.40:FF:000001">
    <property type="entry name" value="Pre-mRNA-processing-splicing factor 8"/>
    <property type="match status" value="1"/>
</dbReference>
<evidence type="ECO:0000256" key="1">
    <source>
        <dbReference type="ARBA" id="ARBA00004123"/>
    </source>
</evidence>
<accession>A0A9W8L239</accession>
<dbReference type="Pfam" id="PF10596">
    <property type="entry name" value="U6-snRNA_bdg"/>
    <property type="match status" value="2"/>
</dbReference>
<dbReference type="InterPro" id="IPR043172">
    <property type="entry name" value="Prp8_domainIV_palm"/>
</dbReference>
<keyword evidence="5" id="KW-0694">RNA-binding</keyword>
<dbReference type="Pfam" id="PF08084">
    <property type="entry name" value="PROCT"/>
    <property type="match status" value="1"/>
</dbReference>
<dbReference type="InterPro" id="IPR036844">
    <property type="entry name" value="Hint_dom_sf"/>
</dbReference>
<dbReference type="Pfam" id="PF12134">
    <property type="entry name" value="PRP8_domainIV"/>
    <property type="match status" value="2"/>
</dbReference>
<dbReference type="InterPro" id="IPR043173">
    <property type="entry name" value="Prp8_domainIV_fingers"/>
</dbReference>
<dbReference type="InterPro" id="IPR012337">
    <property type="entry name" value="RNaseH-like_sf"/>
</dbReference>
<keyword evidence="7" id="KW-0508">mRNA splicing</keyword>
<evidence type="ECO:0000256" key="7">
    <source>
        <dbReference type="ARBA" id="ARBA00023187"/>
    </source>
</evidence>
<dbReference type="GO" id="GO:0030620">
    <property type="term" value="F:U2 snRNA binding"/>
    <property type="evidence" value="ECO:0007669"/>
    <property type="project" value="TreeGrafter"/>
</dbReference>
<keyword evidence="6" id="KW-0651">Protein splicing</keyword>
<dbReference type="InterPro" id="IPR027434">
    <property type="entry name" value="Homing_endonucl"/>
</dbReference>
<keyword evidence="4" id="KW-0068">Autocatalytic cleavage</keyword>
<evidence type="ECO:0000313" key="12">
    <source>
        <dbReference type="Proteomes" id="UP001151516"/>
    </source>
</evidence>
<dbReference type="GO" id="GO:0097157">
    <property type="term" value="F:pre-mRNA intronic binding"/>
    <property type="evidence" value="ECO:0007669"/>
    <property type="project" value="TreeGrafter"/>
</dbReference>
<dbReference type="InterPro" id="IPR030934">
    <property type="entry name" value="Intein_C"/>
</dbReference>
<dbReference type="GO" id="GO:0008237">
    <property type="term" value="F:metallopeptidase activity"/>
    <property type="evidence" value="ECO:0007669"/>
    <property type="project" value="InterPro"/>
</dbReference>
<dbReference type="InterPro" id="IPR012592">
    <property type="entry name" value="PROCN"/>
</dbReference>
<dbReference type="InterPro" id="IPR000555">
    <property type="entry name" value="JAMM/MPN+_dom"/>
</dbReference>
<dbReference type="GO" id="GO:0016539">
    <property type="term" value="P:intein-mediated protein splicing"/>
    <property type="evidence" value="ECO:0007669"/>
    <property type="project" value="InterPro"/>
</dbReference>
<dbReference type="Pfam" id="PF10598">
    <property type="entry name" value="RRM_4"/>
    <property type="match status" value="1"/>
</dbReference>
<evidence type="ECO:0000313" key="11">
    <source>
        <dbReference type="EMBL" id="KAJ2684152.1"/>
    </source>
</evidence>
<dbReference type="SUPFAM" id="SSF53098">
    <property type="entry name" value="Ribonuclease H-like"/>
    <property type="match status" value="3"/>
</dbReference>